<dbReference type="EMBL" id="JACHVX010000003">
    <property type="protein sequence ID" value="MBB2923754.1"/>
    <property type="molecule type" value="Genomic_DNA"/>
</dbReference>
<evidence type="ECO:0000313" key="1">
    <source>
        <dbReference type="EMBL" id="MBB2923754.1"/>
    </source>
</evidence>
<protein>
    <submittedName>
        <fullName evidence="1">Uncharacterized protein</fullName>
    </submittedName>
</protein>
<dbReference type="Pfam" id="PF13385">
    <property type="entry name" value="Laminin_G_3"/>
    <property type="match status" value="1"/>
</dbReference>
<dbReference type="Proteomes" id="UP000518206">
    <property type="component" value="Unassembled WGS sequence"/>
</dbReference>
<comment type="caution">
    <text evidence="1">The sequence shown here is derived from an EMBL/GenBank/DDBJ whole genome shotgun (WGS) entry which is preliminary data.</text>
</comment>
<dbReference type="SUPFAM" id="SSF49899">
    <property type="entry name" value="Concanavalin A-like lectins/glucanases"/>
    <property type="match status" value="1"/>
</dbReference>
<dbReference type="Gene3D" id="2.60.120.200">
    <property type="match status" value="1"/>
</dbReference>
<reference evidence="1 2" key="2">
    <citation type="submission" date="2020-08" db="EMBL/GenBank/DDBJ databases">
        <authorList>
            <person name="Partida-Martinez L."/>
            <person name="Huntemann M."/>
            <person name="Clum A."/>
            <person name="Wang J."/>
            <person name="Palaniappan K."/>
            <person name="Ritter S."/>
            <person name="Chen I.-M."/>
            <person name="Stamatis D."/>
            <person name="Reddy T."/>
            <person name="O'Malley R."/>
            <person name="Daum C."/>
            <person name="Shapiro N."/>
            <person name="Ivanova N."/>
            <person name="Kyrpides N."/>
            <person name="Woyke T."/>
        </authorList>
    </citation>
    <scope>NUCLEOTIDE SEQUENCE [LARGE SCALE GENOMIC DNA]</scope>
    <source>
        <strain evidence="1 2">RAS26</strain>
    </source>
</reference>
<reference evidence="1 2" key="1">
    <citation type="submission" date="2020-08" db="EMBL/GenBank/DDBJ databases">
        <title>The Agave Microbiome: Exploring the role of microbial communities in plant adaptations to desert environments.</title>
        <authorList>
            <person name="Partida-Martinez L.P."/>
        </authorList>
    </citation>
    <scope>NUCLEOTIDE SEQUENCE [LARGE SCALE GENOMIC DNA]</scope>
    <source>
        <strain evidence="1 2">RAS26</strain>
    </source>
</reference>
<evidence type="ECO:0000313" key="2">
    <source>
        <dbReference type="Proteomes" id="UP000518206"/>
    </source>
</evidence>
<dbReference type="AlphaFoldDB" id="A0A7W4YC46"/>
<organism evidence="1 2">
    <name type="scientific">Cellulomonas cellasea</name>
    <dbReference type="NCBI Taxonomy" id="43670"/>
    <lineage>
        <taxon>Bacteria</taxon>
        <taxon>Bacillati</taxon>
        <taxon>Actinomycetota</taxon>
        <taxon>Actinomycetes</taxon>
        <taxon>Micrococcales</taxon>
        <taxon>Cellulomonadaceae</taxon>
        <taxon>Cellulomonas</taxon>
    </lineage>
</organism>
<name>A0A7W4YC46_9CELL</name>
<dbReference type="RefSeq" id="WP_183296549.1">
    <property type="nucleotide sequence ID" value="NZ_JACHVX010000003.1"/>
</dbReference>
<proteinExistence type="predicted"/>
<dbReference type="InterPro" id="IPR013320">
    <property type="entry name" value="ConA-like_dom_sf"/>
</dbReference>
<gene>
    <name evidence="1" type="ORF">FHR80_002679</name>
</gene>
<accession>A0A7W4YC46</accession>
<sequence>MEVLSERTEWNTTTALADGSFRVDASTSAVRARDGGRWAEIDNSIAASDGVLEVASAVTPMSFTDGSGSEPFATIERDGHVLSFDMPFDLPEPTVDGESLTYGDVLPGVDLVVTVNADATGFSEVLRVESEEAAADPRLKDLRFAVETSTGVAFEAAGGGFAATDAAGDTVFTSPTPAMWDSSSDVAAGEPDKALGMVDAEPSVEPVGDEEIVALPAEVSSEQVSIRPDADMLTDPDTVWPVYIDPGLSGTLNQHSAVRTGSFGIKYNFPGSEGVGFCDRAVSLSCDASFRSRLLWQFRDLQSLGDLDEGDITEATFSVTGTHSAPTNCSAQPVTLYAVADFDQSTAYPGGGYWAALDTKTVAHRLGCPAGSEPRLIEFNAIGQAQAVARAGTGLASFGIAVDESSLIYWKRYDENATFSYRYNRAPNPPTGLSTVTNAPLGCASGAARPWVRSTSVLLNAVLSDPDGTNVQGNFSVVNLTTGASWTAPTTGSQASGVQHSVAVPASFVATGNIYRWTVSATDGSKSGSSSGCEFVVDATPPVAPGVEAVTDVPGIAVYPRDGVVGSGGGGQEGRFRFSNGGSTDVVSYQYTFLGAASATTVPGQTVVAFVPTLAGSNVLTVKAVDAAGNVGPATTYRFLVAFPTMSDAWMLDESTGTYAGNLMPSGAGALTVSASTAHVNGPGRDLAVTAGAADRALRFDAVGDTAASSGPVVATDKDYAVMAYVKLDDLDGDYTAVSQDGSQVSAFELGYRNSSSCPAVTNGHCWAFSVPGSDSATAPSTVYSAVPAQVGSWVLLTAVREQSTISISACVAGTRSAPEPFKAGPAPARWLSSGALQVGRGQAAGAAARSWHGSVSQVMTFRDMTSTNPGESTAAGYFLNKARRMCSLPWSLSTPSVRDAELDAGDGNIELVSSGAFTGCAPGLILVETMLDEDPYGWNYCFKTSGARGFLPVNIPHTFLLRGGDKPVEATALLPGRLQKTYAVAANRYVAVDPGEGSEMPQATLVELRFGPW</sequence>